<accession>A0A1R3KCV6</accession>
<sequence>MSLISPKSYRKSLNSGLPETLLGFSISAIGSTPNSVVQVRNSDKNGARRMSWRLVLNRLMMLSWQ</sequence>
<evidence type="ECO:0000313" key="2">
    <source>
        <dbReference type="Proteomes" id="UP000187203"/>
    </source>
</evidence>
<gene>
    <name evidence="1" type="ORF">COLO4_09242</name>
</gene>
<proteinExistence type="predicted"/>
<organism evidence="1 2">
    <name type="scientific">Corchorus olitorius</name>
    <dbReference type="NCBI Taxonomy" id="93759"/>
    <lineage>
        <taxon>Eukaryota</taxon>
        <taxon>Viridiplantae</taxon>
        <taxon>Streptophyta</taxon>
        <taxon>Embryophyta</taxon>
        <taxon>Tracheophyta</taxon>
        <taxon>Spermatophyta</taxon>
        <taxon>Magnoliopsida</taxon>
        <taxon>eudicotyledons</taxon>
        <taxon>Gunneridae</taxon>
        <taxon>Pentapetalae</taxon>
        <taxon>rosids</taxon>
        <taxon>malvids</taxon>
        <taxon>Malvales</taxon>
        <taxon>Malvaceae</taxon>
        <taxon>Grewioideae</taxon>
        <taxon>Apeibeae</taxon>
        <taxon>Corchorus</taxon>
    </lineage>
</organism>
<keyword evidence="2" id="KW-1185">Reference proteome</keyword>
<comment type="caution">
    <text evidence="1">The sequence shown here is derived from an EMBL/GenBank/DDBJ whole genome shotgun (WGS) entry which is preliminary data.</text>
</comment>
<dbReference type="EMBL" id="AWUE01014165">
    <property type="protein sequence ID" value="OMP04858.1"/>
    <property type="molecule type" value="Genomic_DNA"/>
</dbReference>
<protein>
    <submittedName>
        <fullName evidence="1">Uncharacterized protein</fullName>
    </submittedName>
</protein>
<dbReference type="AlphaFoldDB" id="A0A1R3KCV6"/>
<reference evidence="2" key="1">
    <citation type="submission" date="2013-09" db="EMBL/GenBank/DDBJ databases">
        <title>Corchorus olitorius genome sequencing.</title>
        <authorList>
            <person name="Alam M."/>
            <person name="Haque M.S."/>
            <person name="Islam M.S."/>
            <person name="Emdad E.M."/>
            <person name="Islam M.M."/>
            <person name="Ahmed B."/>
            <person name="Halim A."/>
            <person name="Hossen Q.M.M."/>
            <person name="Hossain M.Z."/>
            <person name="Ahmed R."/>
            <person name="Khan M.M."/>
            <person name="Islam R."/>
            <person name="Rashid M.M."/>
            <person name="Khan S.A."/>
            <person name="Rahman M.S."/>
            <person name="Alam M."/>
            <person name="Yahiya A.S."/>
            <person name="Khan M.S."/>
            <person name="Azam M.S."/>
            <person name="Haque T."/>
            <person name="Lashkar M.Z.H."/>
            <person name="Akhand A.I."/>
            <person name="Morshed G."/>
            <person name="Roy S."/>
            <person name="Uddin K.S."/>
            <person name="Rabeya T."/>
            <person name="Hossain A.S."/>
            <person name="Chowdhury A."/>
            <person name="Snigdha A.R."/>
            <person name="Mortoza M.S."/>
            <person name="Matin S.A."/>
            <person name="Hoque S.M.E."/>
            <person name="Islam M.K."/>
            <person name="Roy D.K."/>
            <person name="Haider R."/>
            <person name="Moosa M.M."/>
            <person name="Elias S.M."/>
            <person name="Hasan A.M."/>
            <person name="Jahan S."/>
            <person name="Shafiuddin M."/>
            <person name="Mahmood N."/>
            <person name="Shommy N.S."/>
        </authorList>
    </citation>
    <scope>NUCLEOTIDE SEQUENCE [LARGE SCALE GENOMIC DNA]</scope>
    <source>
        <strain evidence="2">cv. O-4</strain>
    </source>
</reference>
<dbReference type="Proteomes" id="UP000187203">
    <property type="component" value="Unassembled WGS sequence"/>
</dbReference>
<name>A0A1R3KCV6_9ROSI</name>
<evidence type="ECO:0000313" key="1">
    <source>
        <dbReference type="EMBL" id="OMP04858.1"/>
    </source>
</evidence>